<evidence type="ECO:0000256" key="2">
    <source>
        <dbReference type="ARBA" id="ARBA00022618"/>
    </source>
</evidence>
<evidence type="ECO:0000256" key="7">
    <source>
        <dbReference type="SAM" id="Coils"/>
    </source>
</evidence>
<dbReference type="EMBL" id="OBEI01000005">
    <property type="protein sequence ID" value="SNZ08457.1"/>
    <property type="molecule type" value="Genomic_DNA"/>
</dbReference>
<dbReference type="RefSeq" id="WP_097000470.1">
    <property type="nucleotide sequence ID" value="NZ_OBEI01000005.1"/>
</dbReference>
<reference evidence="11" key="1">
    <citation type="submission" date="2017-09" db="EMBL/GenBank/DDBJ databases">
        <authorList>
            <person name="Varghese N."/>
            <person name="Submissions S."/>
        </authorList>
    </citation>
    <scope>NUCLEOTIDE SEQUENCE [LARGE SCALE GENOMIC DNA]</scope>
    <source>
        <strain evidence="11">DSM 15103</strain>
    </source>
</reference>
<evidence type="ECO:0000256" key="3">
    <source>
        <dbReference type="ARBA" id="ARBA00023210"/>
    </source>
</evidence>
<evidence type="ECO:0000256" key="6">
    <source>
        <dbReference type="HAMAP-Rule" id="MF_00267"/>
    </source>
</evidence>
<keyword evidence="2 6" id="KW-0132">Cell division</keyword>
<keyword evidence="3 6" id="KW-0717">Septation</keyword>
<evidence type="ECO:0000259" key="8">
    <source>
        <dbReference type="Pfam" id="PF03775"/>
    </source>
</evidence>
<comment type="function">
    <text evidence="5 6">Cell division inhibitor that blocks the formation of polar Z ring septums. Rapidly oscillates between the poles of the cell to destabilize FtsZ filaments that have formed before they mature into polar Z rings. Prevents FtsZ polymerization.</text>
</comment>
<dbReference type="InterPro" id="IPR005526">
    <property type="entry name" value="Septum_form_inhib_MinC_C"/>
</dbReference>
<dbReference type="NCBIfam" id="TIGR01222">
    <property type="entry name" value="minC"/>
    <property type="match status" value="1"/>
</dbReference>
<sequence>MGLEIKGVTVPALLIKLDSSKTFEENLKELEEKLSSTFFKGSVSILDLSDSDLSEQQIEQIENILKKYNTRVLGYKAEKKKKTVKKIPEITEKKSLKIINKTVRSGQRVEYDGDILIIGDVNPDAYIVASGNVIVMGTLRGVVHAGANGDETATVMALKLVPQQLRIGNFFTRSPDNPETPEHPERAYIEDNHIVIERIK</sequence>
<dbReference type="InterPro" id="IPR036145">
    <property type="entry name" value="MinC_C_sf"/>
</dbReference>
<name>A0A285NHJ1_9AQUI</name>
<dbReference type="GO" id="GO:0000902">
    <property type="term" value="P:cell morphogenesis"/>
    <property type="evidence" value="ECO:0007669"/>
    <property type="project" value="InterPro"/>
</dbReference>
<dbReference type="Pfam" id="PF03775">
    <property type="entry name" value="MinC_C"/>
    <property type="match status" value="1"/>
</dbReference>
<feature type="domain" description="Septum formation inhibitor MinC N-terminal" evidence="9">
    <location>
        <begin position="3"/>
        <end position="69"/>
    </location>
</feature>
<dbReference type="GO" id="GO:1901891">
    <property type="term" value="P:regulation of cell septum assembly"/>
    <property type="evidence" value="ECO:0007669"/>
    <property type="project" value="InterPro"/>
</dbReference>
<keyword evidence="4 6" id="KW-0131">Cell cycle</keyword>
<dbReference type="PANTHER" id="PTHR34108">
    <property type="entry name" value="SEPTUM SITE-DETERMINING PROTEIN MINC"/>
    <property type="match status" value="1"/>
</dbReference>
<evidence type="ECO:0000256" key="5">
    <source>
        <dbReference type="ARBA" id="ARBA00025606"/>
    </source>
</evidence>
<dbReference type="Gene3D" id="2.160.20.70">
    <property type="match status" value="1"/>
</dbReference>
<keyword evidence="11" id="KW-1185">Reference proteome</keyword>
<dbReference type="GO" id="GO:0051302">
    <property type="term" value="P:regulation of cell division"/>
    <property type="evidence" value="ECO:0007669"/>
    <property type="project" value="InterPro"/>
</dbReference>
<dbReference type="InterPro" id="IPR016098">
    <property type="entry name" value="CAP/MinC_C"/>
</dbReference>
<evidence type="ECO:0000313" key="10">
    <source>
        <dbReference type="EMBL" id="SNZ08457.1"/>
    </source>
</evidence>
<dbReference type="SUPFAM" id="SSF63848">
    <property type="entry name" value="Cell-division inhibitor MinC, C-terminal domain"/>
    <property type="match status" value="1"/>
</dbReference>
<dbReference type="HAMAP" id="MF_00267">
    <property type="entry name" value="MinC"/>
    <property type="match status" value="1"/>
</dbReference>
<dbReference type="GO" id="GO:0000917">
    <property type="term" value="P:division septum assembly"/>
    <property type="evidence" value="ECO:0007669"/>
    <property type="project" value="UniProtKB-KW"/>
</dbReference>
<evidence type="ECO:0000256" key="4">
    <source>
        <dbReference type="ARBA" id="ARBA00023306"/>
    </source>
</evidence>
<dbReference type="OrthoDB" id="9790810at2"/>
<dbReference type="InterPro" id="IPR013033">
    <property type="entry name" value="MinC"/>
</dbReference>
<protein>
    <recommendedName>
        <fullName evidence="6">Probable septum site-determining protein MinC</fullName>
    </recommendedName>
</protein>
<dbReference type="Proteomes" id="UP000219036">
    <property type="component" value="Unassembled WGS sequence"/>
</dbReference>
<dbReference type="Pfam" id="PF05209">
    <property type="entry name" value="MinC_N"/>
    <property type="match status" value="1"/>
</dbReference>
<evidence type="ECO:0000256" key="1">
    <source>
        <dbReference type="ARBA" id="ARBA00006291"/>
    </source>
</evidence>
<comment type="similarity">
    <text evidence="1 6">Belongs to the MinC family.</text>
</comment>
<feature type="domain" description="Septum formation inhibitor MinC C-terminal" evidence="8">
    <location>
        <begin position="98"/>
        <end position="197"/>
    </location>
</feature>
<accession>A0A285NHJ1</accession>
<gene>
    <name evidence="6" type="primary">minC</name>
    <name evidence="10" type="ORF">SAMN06265182_1293</name>
</gene>
<proteinExistence type="inferred from homology"/>
<organism evidence="10 11">
    <name type="scientific">Persephonella hydrogeniphila</name>
    <dbReference type="NCBI Taxonomy" id="198703"/>
    <lineage>
        <taxon>Bacteria</taxon>
        <taxon>Pseudomonadati</taxon>
        <taxon>Aquificota</taxon>
        <taxon>Aquificia</taxon>
        <taxon>Aquificales</taxon>
        <taxon>Hydrogenothermaceae</taxon>
        <taxon>Persephonella</taxon>
    </lineage>
</organism>
<evidence type="ECO:0000313" key="11">
    <source>
        <dbReference type="Proteomes" id="UP000219036"/>
    </source>
</evidence>
<dbReference type="AlphaFoldDB" id="A0A285NHJ1"/>
<dbReference type="InterPro" id="IPR007874">
    <property type="entry name" value="MinC_N"/>
</dbReference>
<dbReference type="Gene3D" id="3.30.70.260">
    <property type="match status" value="1"/>
</dbReference>
<keyword evidence="7" id="KW-0175">Coiled coil</keyword>
<evidence type="ECO:0000259" key="9">
    <source>
        <dbReference type="Pfam" id="PF05209"/>
    </source>
</evidence>
<dbReference type="PANTHER" id="PTHR34108:SF1">
    <property type="entry name" value="SEPTUM SITE-DETERMINING PROTEIN MINC"/>
    <property type="match status" value="1"/>
</dbReference>
<feature type="coiled-coil region" evidence="7">
    <location>
        <begin position="51"/>
        <end position="78"/>
    </location>
</feature>
<comment type="subunit">
    <text evidence="6">Interacts with MinD and FtsZ.</text>
</comment>